<name>S8C3P2_DACHA</name>
<feature type="compositionally biased region" description="Basic and acidic residues" evidence="13">
    <location>
        <begin position="790"/>
        <end position="806"/>
    </location>
</feature>
<dbReference type="SUPFAM" id="SSF47323">
    <property type="entry name" value="Anticodon-binding domain of a subclass of class I aminoacyl-tRNA synthetases"/>
    <property type="match status" value="1"/>
</dbReference>
<evidence type="ECO:0000256" key="5">
    <source>
        <dbReference type="ARBA" id="ARBA00022598"/>
    </source>
</evidence>
<evidence type="ECO:0000256" key="12">
    <source>
        <dbReference type="RuleBase" id="RU363039"/>
    </source>
</evidence>
<dbReference type="STRING" id="1284197.S8C3P2"/>
<keyword evidence="9 12" id="KW-0030">Aminoacyl-tRNA synthetase</keyword>
<dbReference type="Pfam" id="PF19303">
    <property type="entry name" value="Anticodon_3"/>
    <property type="match status" value="1"/>
</dbReference>
<keyword evidence="17" id="KW-1185">Reference proteome</keyword>
<dbReference type="CDD" id="cd00814">
    <property type="entry name" value="MetRS_core"/>
    <property type="match status" value="1"/>
</dbReference>
<feature type="region of interest" description="Disordered" evidence="13">
    <location>
        <begin position="790"/>
        <end position="830"/>
    </location>
</feature>
<keyword evidence="4" id="KW-0963">Cytoplasm</keyword>
<comment type="subcellular location">
    <subcellularLocation>
        <location evidence="1">Cytoplasm</location>
    </subcellularLocation>
</comment>
<dbReference type="EC" id="6.1.1.10" evidence="3"/>
<dbReference type="FunFam" id="1.10.730.10:FF:000037">
    <property type="entry name" value="Methionyl-tRNA synthetase"/>
    <property type="match status" value="1"/>
</dbReference>
<dbReference type="InterPro" id="IPR014758">
    <property type="entry name" value="Met-tRNA_synth"/>
</dbReference>
<feature type="domain" description="Methionyl/Leucyl tRNA synthetase" evidence="14">
    <location>
        <begin position="237"/>
        <end position="631"/>
    </location>
</feature>
<evidence type="ECO:0000313" key="16">
    <source>
        <dbReference type="EMBL" id="EPS42317.1"/>
    </source>
</evidence>
<evidence type="ECO:0000256" key="6">
    <source>
        <dbReference type="ARBA" id="ARBA00022741"/>
    </source>
</evidence>
<dbReference type="Pfam" id="PF09334">
    <property type="entry name" value="tRNA-synt_1g"/>
    <property type="match status" value="1"/>
</dbReference>
<dbReference type="InterPro" id="IPR001412">
    <property type="entry name" value="aa-tRNA-synth_I_CS"/>
</dbReference>
<dbReference type="GO" id="GO:0017101">
    <property type="term" value="C:aminoacyl-tRNA synthetase multienzyme complex"/>
    <property type="evidence" value="ECO:0007669"/>
    <property type="project" value="TreeGrafter"/>
</dbReference>
<evidence type="ECO:0000256" key="1">
    <source>
        <dbReference type="ARBA" id="ARBA00004496"/>
    </source>
</evidence>
<dbReference type="SUPFAM" id="SSF52374">
    <property type="entry name" value="Nucleotidylyl transferase"/>
    <property type="match status" value="1"/>
</dbReference>
<evidence type="ECO:0000256" key="2">
    <source>
        <dbReference type="ARBA" id="ARBA00005594"/>
    </source>
</evidence>
<dbReference type="GO" id="GO:0004825">
    <property type="term" value="F:methionine-tRNA ligase activity"/>
    <property type="evidence" value="ECO:0007669"/>
    <property type="project" value="UniProtKB-EC"/>
</dbReference>
<gene>
    <name evidence="16" type="ORF">H072_3714</name>
</gene>
<evidence type="ECO:0000256" key="4">
    <source>
        <dbReference type="ARBA" id="ARBA00022490"/>
    </source>
</evidence>
<dbReference type="GO" id="GO:1990825">
    <property type="term" value="F:sequence-specific mRNA binding"/>
    <property type="evidence" value="ECO:0007669"/>
    <property type="project" value="EnsemblFungi"/>
</dbReference>
<comment type="caution">
    <text evidence="16">The sequence shown here is derived from an EMBL/GenBank/DDBJ whole genome shotgun (WGS) entry which is preliminary data.</text>
</comment>
<evidence type="ECO:0000256" key="13">
    <source>
        <dbReference type="SAM" id="MobiDB-lite"/>
    </source>
</evidence>
<dbReference type="InterPro" id="IPR033911">
    <property type="entry name" value="MetRS_core"/>
</dbReference>
<accession>S8C3P2</accession>
<dbReference type="EMBL" id="AQGS01000118">
    <property type="protein sequence ID" value="EPS42317.1"/>
    <property type="molecule type" value="Genomic_DNA"/>
</dbReference>
<keyword evidence="7 12" id="KW-0067">ATP-binding</keyword>
<dbReference type="InterPro" id="IPR015413">
    <property type="entry name" value="Methionyl/Leucyl_tRNA_Synth"/>
</dbReference>
<dbReference type="GO" id="GO:0010494">
    <property type="term" value="C:cytoplasmic stress granule"/>
    <property type="evidence" value="ECO:0007669"/>
    <property type="project" value="EnsemblFungi"/>
</dbReference>
<comment type="similarity">
    <text evidence="2 12">Belongs to the class-I aminoacyl-tRNA synthetase family.</text>
</comment>
<dbReference type="NCBIfam" id="TIGR00398">
    <property type="entry name" value="metG"/>
    <property type="match status" value="1"/>
</dbReference>
<dbReference type="InterPro" id="IPR014729">
    <property type="entry name" value="Rossmann-like_a/b/a_fold"/>
</dbReference>
<evidence type="ECO:0000313" key="17">
    <source>
        <dbReference type="Proteomes" id="UP000015100"/>
    </source>
</evidence>
<dbReference type="InterPro" id="IPR009080">
    <property type="entry name" value="tRNAsynth_Ia_anticodon-bd"/>
</dbReference>
<keyword evidence="6 12" id="KW-0547">Nucleotide-binding</keyword>
<dbReference type="HOGENOM" id="CLU_009710_4_0_1"/>
<organism evidence="16 17">
    <name type="scientific">Dactylellina haptotyla (strain CBS 200.50)</name>
    <name type="common">Nematode-trapping fungus</name>
    <name type="synonym">Monacrosporium haptotylum</name>
    <dbReference type="NCBI Taxonomy" id="1284197"/>
    <lineage>
        <taxon>Eukaryota</taxon>
        <taxon>Fungi</taxon>
        <taxon>Dikarya</taxon>
        <taxon>Ascomycota</taxon>
        <taxon>Pezizomycotina</taxon>
        <taxon>Orbiliomycetes</taxon>
        <taxon>Orbiliales</taxon>
        <taxon>Orbiliaceae</taxon>
        <taxon>Dactylellina</taxon>
    </lineage>
</organism>
<keyword evidence="5 12" id="KW-0436">Ligase</keyword>
<evidence type="ECO:0000256" key="7">
    <source>
        <dbReference type="ARBA" id="ARBA00022840"/>
    </source>
</evidence>
<dbReference type="OrthoDB" id="5844513at2759"/>
<dbReference type="Gene3D" id="3.40.50.620">
    <property type="entry name" value="HUPs"/>
    <property type="match status" value="1"/>
</dbReference>
<dbReference type="Gene3D" id="1.10.730.10">
    <property type="entry name" value="Isoleucyl-tRNA Synthetase, Domain 1"/>
    <property type="match status" value="1"/>
</dbReference>
<dbReference type="SUPFAM" id="SSF57770">
    <property type="entry name" value="Methionyl-tRNA synthetase (MetRS), Zn-domain"/>
    <property type="match status" value="1"/>
</dbReference>
<dbReference type="FunFam" id="2.20.28.20:FF:000001">
    <property type="entry name" value="Methionine--tRNA ligase"/>
    <property type="match status" value="1"/>
</dbReference>
<comment type="catalytic activity">
    <reaction evidence="11">
        <text>tRNA(Met) + L-methionine + ATP = L-methionyl-tRNA(Met) + AMP + diphosphate</text>
        <dbReference type="Rhea" id="RHEA:13481"/>
        <dbReference type="Rhea" id="RHEA-COMP:9667"/>
        <dbReference type="Rhea" id="RHEA-COMP:9698"/>
        <dbReference type="ChEBI" id="CHEBI:30616"/>
        <dbReference type="ChEBI" id="CHEBI:33019"/>
        <dbReference type="ChEBI" id="CHEBI:57844"/>
        <dbReference type="ChEBI" id="CHEBI:78442"/>
        <dbReference type="ChEBI" id="CHEBI:78530"/>
        <dbReference type="ChEBI" id="CHEBI:456215"/>
        <dbReference type="EC" id="6.1.1.10"/>
    </reaction>
</comment>
<keyword evidence="8 12" id="KW-0648">Protein biosynthesis</keyword>
<dbReference type="Gene3D" id="2.20.28.20">
    <property type="entry name" value="Methionyl-tRNA synthetase, Zn-domain"/>
    <property type="match status" value="1"/>
</dbReference>
<dbReference type="InterPro" id="IPR023458">
    <property type="entry name" value="Met-tRNA_ligase_1"/>
</dbReference>
<sequence length="830" mass="93605">MATSLKLNIPTTAPRGSPAFTQALKACCALHAFQADQVQFCKSTDDIVSLEAPKEDKELKVQKPRRYLARIGGAAWKPAERAPDDAWIEWEELVLRPRVSDPSTVLDLAERLISKTGLAKSDVVSPAQIILFASLYDSTATASSNSLDKHPELKSWFHRTLEAEWAIEGIQKAANMTTVSDGASTKAVKKAALAADKLPKKPVVVGTVADRKLSPGIEMKIYKSDEKILPEDGKRNILITSALPYVNNVPHLGNIIGSVLSADVYSRYCKARNYNCLYVCGTDEYGTATETKALEEKVTPQELCNKYNALHRQVYEWFNIGFDHFGRTTTPEQTEIAQDIFMKLFQNGYLTEDSITQLYCEKHEGFLADRYVEGTCPKCQYDDARGDQCDKCGSLLDPMELINPRCKLDSQPPVVRPTKHVYLKLDELQPQEEAWFNKSVNEGSWSRNGRTITESWLKEGLQKRAITRDLSWGTPVPAAAYPDYEKKVLYVWFDACIGYVSITATYTKDWEKWWKNPDNVKLYQFMGKDNVPFHSVIFPSSQIGTKDPWTMVHHISTTEYLQYEGGKFSKSRNVGVFGNNAQDTGVPPDVWRFYLLSSRPETGDSQFNWRDFILKNNSELLARFGNFVNRLVKFVIAKYEGLVPDYTEYANDPAFDEFKADVNKLLKEYVEELEAVHIRGGTDLLMHIAQRGNQFLQDNKLDNATFAAQPAKTAAVVGLGLNLIYLLSALCYPYMPATAESIARQLNAPLRNIPDTWELDLKPNHRIGAAEYLFGMIDLKKEDEWRSKYGGDKKLEEALKEEEKKKKADKKKQKKEATKAKAGPSSAATE</sequence>
<evidence type="ECO:0000256" key="8">
    <source>
        <dbReference type="ARBA" id="ARBA00022917"/>
    </source>
</evidence>
<evidence type="ECO:0000256" key="3">
    <source>
        <dbReference type="ARBA" id="ARBA00012838"/>
    </source>
</evidence>
<proteinExistence type="inferred from homology"/>
<protein>
    <recommendedName>
        <fullName evidence="3">methionine--tRNA ligase</fullName>
        <ecNumber evidence="3">6.1.1.10</ecNumber>
    </recommendedName>
    <alternativeName>
        <fullName evidence="10">Methionyl-tRNA synthetase</fullName>
    </alternativeName>
</protein>
<dbReference type="GO" id="GO:0017102">
    <property type="term" value="C:methionyl glutamyl tRNA synthetase complex"/>
    <property type="evidence" value="ECO:0007669"/>
    <property type="project" value="EnsemblFungi"/>
</dbReference>
<dbReference type="AlphaFoldDB" id="S8C3P2"/>
<dbReference type="InterPro" id="IPR041872">
    <property type="entry name" value="Anticodon_Met"/>
</dbReference>
<evidence type="ECO:0000256" key="11">
    <source>
        <dbReference type="ARBA" id="ARBA00047364"/>
    </source>
</evidence>
<dbReference type="PRINTS" id="PR01041">
    <property type="entry name" value="TRNASYNTHMET"/>
</dbReference>
<dbReference type="GO" id="GO:0005524">
    <property type="term" value="F:ATP binding"/>
    <property type="evidence" value="ECO:0007669"/>
    <property type="project" value="UniProtKB-KW"/>
</dbReference>
<reference evidence="17" key="2">
    <citation type="submission" date="2013-04" db="EMBL/GenBank/DDBJ databases">
        <title>Genomic mechanisms accounting for the adaptation to parasitism in nematode-trapping fungi.</title>
        <authorList>
            <person name="Ahren D.G."/>
        </authorList>
    </citation>
    <scope>NUCLEOTIDE SEQUENCE [LARGE SCALE GENOMIC DNA]</scope>
    <source>
        <strain evidence="17">CBS 200.50</strain>
    </source>
</reference>
<dbReference type="PANTHER" id="PTHR45765:SF1">
    <property type="entry name" value="METHIONINE--TRNA LIGASE, CYTOPLASMIC"/>
    <property type="match status" value="1"/>
</dbReference>
<dbReference type="GO" id="GO:0005829">
    <property type="term" value="C:cytosol"/>
    <property type="evidence" value="ECO:0007669"/>
    <property type="project" value="TreeGrafter"/>
</dbReference>
<evidence type="ECO:0000259" key="15">
    <source>
        <dbReference type="Pfam" id="PF19303"/>
    </source>
</evidence>
<dbReference type="OMA" id="HLNTTEY"/>
<dbReference type="eggNOG" id="KOG1247">
    <property type="taxonomic scope" value="Eukaryota"/>
</dbReference>
<dbReference type="PANTHER" id="PTHR45765">
    <property type="entry name" value="METHIONINE--TRNA LIGASE"/>
    <property type="match status" value="1"/>
</dbReference>
<reference evidence="16 17" key="1">
    <citation type="journal article" date="2013" name="PLoS Genet.">
        <title>Genomic mechanisms accounting for the adaptation to parasitism in nematode-trapping fungi.</title>
        <authorList>
            <person name="Meerupati T."/>
            <person name="Andersson K.M."/>
            <person name="Friman E."/>
            <person name="Kumar D."/>
            <person name="Tunlid A."/>
            <person name="Ahren D."/>
        </authorList>
    </citation>
    <scope>NUCLEOTIDE SEQUENCE [LARGE SCALE GENOMIC DNA]</scope>
    <source>
        <strain evidence="16 17">CBS 200.50</strain>
    </source>
</reference>
<dbReference type="GO" id="GO:0006431">
    <property type="term" value="P:methionyl-tRNA aminoacylation"/>
    <property type="evidence" value="ECO:0007669"/>
    <property type="project" value="EnsemblFungi"/>
</dbReference>
<evidence type="ECO:0000259" key="14">
    <source>
        <dbReference type="Pfam" id="PF09334"/>
    </source>
</evidence>
<evidence type="ECO:0000256" key="10">
    <source>
        <dbReference type="ARBA" id="ARBA00030904"/>
    </source>
</evidence>
<dbReference type="PROSITE" id="PS00178">
    <property type="entry name" value="AA_TRNA_LIGASE_I"/>
    <property type="match status" value="1"/>
</dbReference>
<dbReference type="InterPro" id="IPR029038">
    <property type="entry name" value="MetRS_Zn"/>
</dbReference>
<dbReference type="Proteomes" id="UP000015100">
    <property type="component" value="Unassembled WGS sequence"/>
</dbReference>
<dbReference type="CDD" id="cd07957">
    <property type="entry name" value="Anticodon_Ia_Met"/>
    <property type="match status" value="1"/>
</dbReference>
<evidence type="ECO:0000256" key="9">
    <source>
        <dbReference type="ARBA" id="ARBA00023146"/>
    </source>
</evidence>
<feature type="domain" description="Methionyl-tRNA synthetase anticodon-binding" evidence="15">
    <location>
        <begin position="656"/>
        <end position="793"/>
    </location>
</feature>